<gene>
    <name evidence="2" type="ORF">OUZ56_011442</name>
</gene>
<evidence type="ECO:0000313" key="3">
    <source>
        <dbReference type="Proteomes" id="UP001234178"/>
    </source>
</evidence>
<feature type="compositionally biased region" description="Basic residues" evidence="1">
    <location>
        <begin position="1"/>
        <end position="12"/>
    </location>
</feature>
<feature type="region of interest" description="Disordered" evidence="1">
    <location>
        <begin position="200"/>
        <end position="226"/>
    </location>
</feature>
<protein>
    <submittedName>
        <fullName evidence="2">Uncharacterized protein</fullName>
    </submittedName>
</protein>
<reference evidence="2 3" key="1">
    <citation type="journal article" date="2023" name="Nucleic Acids Res.">
        <title>The hologenome of Daphnia magna reveals possible DNA methylation and microbiome-mediated evolution of the host genome.</title>
        <authorList>
            <person name="Chaturvedi A."/>
            <person name="Li X."/>
            <person name="Dhandapani V."/>
            <person name="Marshall H."/>
            <person name="Kissane S."/>
            <person name="Cuenca-Cambronero M."/>
            <person name="Asole G."/>
            <person name="Calvet F."/>
            <person name="Ruiz-Romero M."/>
            <person name="Marangio P."/>
            <person name="Guigo R."/>
            <person name="Rago D."/>
            <person name="Mirbahai L."/>
            <person name="Eastwood N."/>
            <person name="Colbourne J.K."/>
            <person name="Zhou J."/>
            <person name="Mallon E."/>
            <person name="Orsini L."/>
        </authorList>
    </citation>
    <scope>NUCLEOTIDE SEQUENCE [LARGE SCALE GENOMIC DNA]</scope>
    <source>
        <strain evidence="2">LRV0_1</strain>
    </source>
</reference>
<evidence type="ECO:0000313" key="2">
    <source>
        <dbReference type="EMBL" id="KAK4006288.1"/>
    </source>
</evidence>
<keyword evidence="3" id="KW-1185">Reference proteome</keyword>
<feature type="region of interest" description="Disordered" evidence="1">
    <location>
        <begin position="1"/>
        <end position="43"/>
    </location>
</feature>
<evidence type="ECO:0000256" key="1">
    <source>
        <dbReference type="SAM" id="MobiDB-lite"/>
    </source>
</evidence>
<dbReference type="Proteomes" id="UP001234178">
    <property type="component" value="Unassembled WGS sequence"/>
</dbReference>
<dbReference type="EMBL" id="JAOYFB010000002">
    <property type="protein sequence ID" value="KAK4006288.1"/>
    <property type="molecule type" value="Genomic_DNA"/>
</dbReference>
<proteinExistence type="predicted"/>
<name>A0ABQ9Z0I8_9CRUS</name>
<organism evidence="2 3">
    <name type="scientific">Daphnia magna</name>
    <dbReference type="NCBI Taxonomy" id="35525"/>
    <lineage>
        <taxon>Eukaryota</taxon>
        <taxon>Metazoa</taxon>
        <taxon>Ecdysozoa</taxon>
        <taxon>Arthropoda</taxon>
        <taxon>Crustacea</taxon>
        <taxon>Branchiopoda</taxon>
        <taxon>Diplostraca</taxon>
        <taxon>Cladocera</taxon>
        <taxon>Anomopoda</taxon>
        <taxon>Daphniidae</taxon>
        <taxon>Daphnia</taxon>
    </lineage>
</organism>
<feature type="compositionally biased region" description="Pro residues" evidence="1">
    <location>
        <begin position="207"/>
        <end position="216"/>
    </location>
</feature>
<comment type="caution">
    <text evidence="2">The sequence shown here is derived from an EMBL/GenBank/DDBJ whole genome shotgun (WGS) entry which is preliminary data.</text>
</comment>
<feature type="compositionally biased region" description="Low complexity" evidence="1">
    <location>
        <begin position="15"/>
        <end position="40"/>
    </location>
</feature>
<sequence length="289" mass="32304">MAKSKRSKRSRKSSLDSSSSSSSDSDSSSSSSTSSSSSSDFLDTKPKKFVFKKRISGRLAKWVVKGIPEKQVKAAREAFKPSVEKLDKRYDASNVFTNPRLDETLYAALKSVKNSSAAIANIDPQEKVYRRQTDLILDMAKPLLFLVNKNKFKKKSSDALALKSLTMLWCHLFKDISTTRRLTILSPFSAALVNISVAPSATSTPVKPRPQPPAGPSNPNFSQRYHDSNRATNFVDGWTQLSLDPWVLSTISSGFKLDFFGNPLFNASRHRTQRWTRFNPLSVMRKLTL</sequence>
<accession>A0ABQ9Z0I8</accession>